<dbReference type="Proteomes" id="UP000229370">
    <property type="component" value="Unassembled WGS sequence"/>
</dbReference>
<reference evidence="2" key="1">
    <citation type="submission" date="2017-09" db="EMBL/GenBank/DDBJ databases">
        <title>Depth-based differentiation of microbial function through sediment-hosted aquifers and enrichment of novel symbionts in the deep terrestrial subsurface.</title>
        <authorList>
            <person name="Probst A.J."/>
            <person name="Ladd B."/>
            <person name="Jarett J.K."/>
            <person name="Geller-Mcgrath D.E."/>
            <person name="Sieber C.M.K."/>
            <person name="Emerson J.B."/>
            <person name="Anantharaman K."/>
            <person name="Thomas B.C."/>
            <person name="Malmstrom R."/>
            <person name="Stieglmeier M."/>
            <person name="Klingl A."/>
            <person name="Woyke T."/>
            <person name="Ryan C.M."/>
            <person name="Banfield J.F."/>
        </authorList>
    </citation>
    <scope>NUCLEOTIDE SEQUENCE [LARGE SCALE GENOMIC DNA]</scope>
</reference>
<dbReference type="Pfam" id="PF08843">
    <property type="entry name" value="AbiEii"/>
    <property type="match status" value="1"/>
</dbReference>
<dbReference type="AlphaFoldDB" id="A0A2M8GL07"/>
<dbReference type="Gene3D" id="3.10.450.620">
    <property type="entry name" value="JHP933, nucleotidyltransferase-like core domain"/>
    <property type="match status" value="1"/>
</dbReference>
<organism evidence="1 2">
    <name type="scientific">Candidatus Roizmanbacteria bacterium CG_4_8_14_3_um_filter_36_10</name>
    <dbReference type="NCBI Taxonomy" id="1974834"/>
    <lineage>
        <taxon>Bacteria</taxon>
        <taxon>Candidatus Roizmaniibacteriota</taxon>
    </lineage>
</organism>
<name>A0A2M8GL07_9BACT</name>
<comment type="caution">
    <text evidence="1">The sequence shown here is derived from an EMBL/GenBank/DDBJ whole genome shotgun (WGS) entry which is preliminary data.</text>
</comment>
<evidence type="ECO:0000313" key="1">
    <source>
        <dbReference type="EMBL" id="PJC81243.1"/>
    </source>
</evidence>
<protein>
    <recommendedName>
        <fullName evidence="3">Nucleotidyl transferase AbiEii/AbiGii toxin family protein</fullName>
    </recommendedName>
</protein>
<gene>
    <name evidence="1" type="ORF">CO007_05720</name>
</gene>
<evidence type="ECO:0000313" key="2">
    <source>
        <dbReference type="Proteomes" id="UP000229370"/>
    </source>
</evidence>
<proteinExistence type="predicted"/>
<sequence>MLIDNLQKTYLSNKGKNPVVIRNVLKETIQFYILDFVYKSTWGENFILKGGTCLRFCFDLPRLSEDLDFDIKDFKNFSLNHFLVELENYFKKTLQFDKIIIKLANNKRTVYLKFPILSDLGMNIDRGESNIVIIRLDLAPVIGKNYKTEISIKSTYDFSFLIKRYSLQDLFVGKLAAILTREAMIGKLKSERFKGRDFFDLIWFLEKKVKPNWIYLKEITEFGRKETLKKLEYKINKVDPNLLKSDLMPFFEDKIFIDQFIVNFKALFQNYKNILTE</sequence>
<evidence type="ECO:0008006" key="3">
    <source>
        <dbReference type="Google" id="ProtNLM"/>
    </source>
</evidence>
<dbReference type="EMBL" id="PFQK01000098">
    <property type="protein sequence ID" value="PJC81243.1"/>
    <property type="molecule type" value="Genomic_DNA"/>
</dbReference>
<dbReference type="InterPro" id="IPR014942">
    <property type="entry name" value="AbiEii"/>
</dbReference>
<accession>A0A2M8GL07</accession>